<evidence type="ECO:0000259" key="9">
    <source>
        <dbReference type="PROSITE" id="PS50929"/>
    </source>
</evidence>
<reference evidence="10" key="2">
    <citation type="submission" date="2020-09" db="EMBL/GenBank/DDBJ databases">
        <authorList>
            <person name="Sun Q."/>
            <person name="Zhou Y."/>
        </authorList>
    </citation>
    <scope>NUCLEOTIDE SEQUENCE</scope>
    <source>
        <strain evidence="10">CGMCC 1.12181</strain>
    </source>
</reference>
<accession>A0A917CHP6</accession>
<evidence type="ECO:0000256" key="1">
    <source>
        <dbReference type="ARBA" id="ARBA00004651"/>
    </source>
</evidence>
<dbReference type="NCBIfam" id="TIGR02204">
    <property type="entry name" value="MsbA_rel"/>
    <property type="match status" value="1"/>
</dbReference>
<keyword evidence="5 7" id="KW-1133">Transmembrane helix</keyword>
<dbReference type="SUPFAM" id="SSF90123">
    <property type="entry name" value="ABC transporter transmembrane region"/>
    <property type="match status" value="1"/>
</dbReference>
<dbReference type="GO" id="GO:0005524">
    <property type="term" value="F:ATP binding"/>
    <property type="evidence" value="ECO:0007669"/>
    <property type="project" value="UniProtKB-KW"/>
</dbReference>
<dbReference type="InterPro" id="IPR027417">
    <property type="entry name" value="P-loop_NTPase"/>
</dbReference>
<feature type="transmembrane region" description="Helical" evidence="7">
    <location>
        <begin position="73"/>
        <end position="94"/>
    </location>
</feature>
<dbReference type="SMART" id="SM00382">
    <property type="entry name" value="AAA"/>
    <property type="match status" value="1"/>
</dbReference>
<dbReference type="GO" id="GO:0016887">
    <property type="term" value="F:ATP hydrolysis activity"/>
    <property type="evidence" value="ECO:0007669"/>
    <property type="project" value="InterPro"/>
</dbReference>
<dbReference type="PROSITE" id="PS00211">
    <property type="entry name" value="ABC_TRANSPORTER_1"/>
    <property type="match status" value="1"/>
</dbReference>
<evidence type="ECO:0000256" key="4">
    <source>
        <dbReference type="ARBA" id="ARBA00022840"/>
    </source>
</evidence>
<evidence type="ECO:0000256" key="5">
    <source>
        <dbReference type="ARBA" id="ARBA00022989"/>
    </source>
</evidence>
<sequence>MASSKNHSNEPEKAALTQLKLVLPLLRPYKNAILTALLFLILGAAANLSIPVAFKLMIDLGFSAENSSRLSQYFILVFAVSIAMIVFTSLRYYWVSWIGQRVVTDLRKKVYGKVIGQSAEFFETTKTGEILSRINTDTTLVETVVGSTFSIALRSFVTFIGAIIMMVISSPKLAMYIGFLIPVVVIPLVVTGRKIQRLSRIEQDRIADSSALATETINAIHTVQSYGQETRERARFFEAVNRAFDAAINSIRMTTILMVMIGGVVFGGIVLVLWLGAKDVISGAMTAGTLSQFVMYAVMAATSTGALTNVWSELKKAAGALERIVELMHTENPIQSPPEPKRFAHTVLGNLVFNQVTFAYPSQPDKPVLKDISFEIVPGQTVAVVGPSGAGKSTLFQLLMRFYEPQQGEILIDGVNINQYDLLELRQQFALVAQDATLFSTSAAENIAYGRPHADSVVIEAAARAAHAHEFIENLAERYDTYLGERGVRLSGGQAQRLSIARAIMTDAPVLLLDEATSALDAESEQMVQRALNKLMQNRTTLVIAHRLATIKKADNILVLDNGELVASGSHQELLKHNALYGRLAKLQFIHNAVEDTG</sequence>
<keyword evidence="4" id="KW-0067">ATP-binding</keyword>
<dbReference type="RefSeq" id="WP_188364337.1">
    <property type="nucleotide sequence ID" value="NZ_BAABJF010000032.1"/>
</dbReference>
<dbReference type="InterPro" id="IPR036640">
    <property type="entry name" value="ABC1_TM_sf"/>
</dbReference>
<dbReference type="Gene3D" id="1.20.1560.10">
    <property type="entry name" value="ABC transporter type 1, transmembrane domain"/>
    <property type="match status" value="1"/>
</dbReference>
<feature type="transmembrane region" description="Helical" evidence="7">
    <location>
        <begin position="289"/>
        <end position="311"/>
    </location>
</feature>
<feature type="domain" description="ABC transporter" evidence="8">
    <location>
        <begin position="351"/>
        <end position="587"/>
    </location>
</feature>
<dbReference type="InterPro" id="IPR003593">
    <property type="entry name" value="AAA+_ATPase"/>
</dbReference>
<reference evidence="10" key="1">
    <citation type="journal article" date="2014" name="Int. J. Syst. Evol. Microbiol.">
        <title>Complete genome sequence of Corynebacterium casei LMG S-19264T (=DSM 44701T), isolated from a smear-ripened cheese.</title>
        <authorList>
            <consortium name="US DOE Joint Genome Institute (JGI-PGF)"/>
            <person name="Walter F."/>
            <person name="Albersmeier A."/>
            <person name="Kalinowski J."/>
            <person name="Ruckert C."/>
        </authorList>
    </citation>
    <scope>NUCLEOTIDE SEQUENCE</scope>
    <source>
        <strain evidence="10">CGMCC 1.12181</strain>
    </source>
</reference>
<evidence type="ECO:0000256" key="6">
    <source>
        <dbReference type="ARBA" id="ARBA00023136"/>
    </source>
</evidence>
<evidence type="ECO:0000256" key="2">
    <source>
        <dbReference type="ARBA" id="ARBA00022692"/>
    </source>
</evidence>
<dbReference type="CDD" id="cd18575">
    <property type="entry name" value="ABC_6TM_bac_exporter_ABCB8_10_like"/>
    <property type="match status" value="1"/>
</dbReference>
<feature type="transmembrane region" description="Helical" evidence="7">
    <location>
        <begin position="174"/>
        <end position="191"/>
    </location>
</feature>
<keyword evidence="6 7" id="KW-0472">Membrane</keyword>
<dbReference type="Pfam" id="PF00664">
    <property type="entry name" value="ABC_membrane"/>
    <property type="match status" value="1"/>
</dbReference>
<evidence type="ECO:0000259" key="8">
    <source>
        <dbReference type="PROSITE" id="PS50893"/>
    </source>
</evidence>
<dbReference type="InterPro" id="IPR011527">
    <property type="entry name" value="ABC1_TM_dom"/>
</dbReference>
<dbReference type="InterPro" id="IPR039421">
    <property type="entry name" value="Type_1_exporter"/>
</dbReference>
<keyword evidence="3" id="KW-0547">Nucleotide-binding</keyword>
<feature type="transmembrane region" description="Helical" evidence="7">
    <location>
        <begin position="32"/>
        <end position="53"/>
    </location>
</feature>
<name>A0A917CHP6_9GAMM</name>
<dbReference type="PROSITE" id="PS50893">
    <property type="entry name" value="ABC_TRANSPORTER_2"/>
    <property type="match status" value="1"/>
</dbReference>
<dbReference type="PROSITE" id="PS50929">
    <property type="entry name" value="ABC_TM1F"/>
    <property type="match status" value="1"/>
</dbReference>
<organism evidence="10 11">
    <name type="scientific">Marinicella pacifica</name>
    <dbReference type="NCBI Taxonomy" id="1171543"/>
    <lineage>
        <taxon>Bacteria</taxon>
        <taxon>Pseudomonadati</taxon>
        <taxon>Pseudomonadota</taxon>
        <taxon>Gammaproteobacteria</taxon>
        <taxon>Lysobacterales</taxon>
        <taxon>Marinicellaceae</taxon>
        <taxon>Marinicella</taxon>
    </lineage>
</organism>
<protein>
    <submittedName>
        <fullName evidence="10">ABC transporter</fullName>
    </submittedName>
</protein>
<keyword evidence="2 7" id="KW-0812">Transmembrane</keyword>
<gene>
    <name evidence="10" type="ORF">GCM10011365_07510</name>
</gene>
<evidence type="ECO:0000313" key="11">
    <source>
        <dbReference type="Proteomes" id="UP000605253"/>
    </source>
</evidence>
<dbReference type="InterPro" id="IPR011918">
    <property type="entry name" value="ABC_MsbA_ATP-bd"/>
</dbReference>
<evidence type="ECO:0000313" key="10">
    <source>
        <dbReference type="EMBL" id="GGF88832.1"/>
    </source>
</evidence>
<dbReference type="SUPFAM" id="SSF52540">
    <property type="entry name" value="P-loop containing nucleoside triphosphate hydrolases"/>
    <property type="match status" value="1"/>
</dbReference>
<dbReference type="AlphaFoldDB" id="A0A917CHP6"/>
<feature type="domain" description="ABC transmembrane type-1" evidence="9">
    <location>
        <begin position="34"/>
        <end position="316"/>
    </location>
</feature>
<feature type="transmembrane region" description="Helical" evidence="7">
    <location>
        <begin position="151"/>
        <end position="168"/>
    </location>
</feature>
<dbReference type="Gene3D" id="3.40.50.300">
    <property type="entry name" value="P-loop containing nucleotide triphosphate hydrolases"/>
    <property type="match status" value="1"/>
</dbReference>
<dbReference type="PANTHER" id="PTHR43394">
    <property type="entry name" value="ATP-DEPENDENT PERMEASE MDL1, MITOCHONDRIAL"/>
    <property type="match status" value="1"/>
</dbReference>
<dbReference type="PANTHER" id="PTHR43394:SF1">
    <property type="entry name" value="ATP-BINDING CASSETTE SUB-FAMILY B MEMBER 10, MITOCHONDRIAL"/>
    <property type="match status" value="1"/>
</dbReference>
<evidence type="ECO:0000256" key="7">
    <source>
        <dbReference type="SAM" id="Phobius"/>
    </source>
</evidence>
<dbReference type="GO" id="GO:0015421">
    <property type="term" value="F:ABC-type oligopeptide transporter activity"/>
    <property type="evidence" value="ECO:0007669"/>
    <property type="project" value="TreeGrafter"/>
</dbReference>
<dbReference type="EMBL" id="BMEO01000002">
    <property type="protein sequence ID" value="GGF88832.1"/>
    <property type="molecule type" value="Genomic_DNA"/>
</dbReference>
<proteinExistence type="predicted"/>
<comment type="caution">
    <text evidence="10">The sequence shown here is derived from an EMBL/GenBank/DDBJ whole genome shotgun (WGS) entry which is preliminary data.</text>
</comment>
<feature type="transmembrane region" description="Helical" evidence="7">
    <location>
        <begin position="256"/>
        <end position="277"/>
    </location>
</feature>
<dbReference type="GO" id="GO:0005886">
    <property type="term" value="C:plasma membrane"/>
    <property type="evidence" value="ECO:0007669"/>
    <property type="project" value="UniProtKB-SubCell"/>
</dbReference>
<keyword evidence="11" id="KW-1185">Reference proteome</keyword>
<dbReference type="Proteomes" id="UP000605253">
    <property type="component" value="Unassembled WGS sequence"/>
</dbReference>
<comment type="subcellular location">
    <subcellularLocation>
        <location evidence="1">Cell membrane</location>
        <topology evidence="1">Multi-pass membrane protein</topology>
    </subcellularLocation>
</comment>
<dbReference type="InterPro" id="IPR017871">
    <property type="entry name" value="ABC_transporter-like_CS"/>
</dbReference>
<dbReference type="Pfam" id="PF00005">
    <property type="entry name" value="ABC_tran"/>
    <property type="match status" value="1"/>
</dbReference>
<dbReference type="FunFam" id="3.40.50.300:FF:000218">
    <property type="entry name" value="Multidrug ABC transporter ATP-binding protein"/>
    <property type="match status" value="1"/>
</dbReference>
<dbReference type="InterPro" id="IPR003439">
    <property type="entry name" value="ABC_transporter-like_ATP-bd"/>
</dbReference>
<evidence type="ECO:0000256" key="3">
    <source>
        <dbReference type="ARBA" id="ARBA00022741"/>
    </source>
</evidence>